<dbReference type="InterPro" id="IPR000326">
    <property type="entry name" value="PAP2/HPO"/>
</dbReference>
<keyword evidence="1" id="KW-0812">Transmembrane</keyword>
<proteinExistence type="predicted"/>
<dbReference type="Proteomes" id="UP000271925">
    <property type="component" value="Unassembled WGS sequence"/>
</dbReference>
<name>A0A3P1BKG8_9BACT</name>
<accession>A0A3P1BKG8</accession>
<keyword evidence="4" id="KW-1185">Reference proteome</keyword>
<dbReference type="Gene3D" id="1.20.144.10">
    <property type="entry name" value="Phosphatidic acid phosphatase type 2/haloperoxidase"/>
    <property type="match status" value="1"/>
</dbReference>
<dbReference type="PANTHER" id="PTHR14969">
    <property type="entry name" value="SPHINGOSINE-1-PHOSPHATE PHOSPHOHYDROLASE"/>
    <property type="match status" value="1"/>
</dbReference>
<protein>
    <submittedName>
        <fullName evidence="3">Phosphatase PAP2 family protein</fullName>
    </submittedName>
</protein>
<reference evidence="3 4" key="1">
    <citation type="submission" date="2018-11" db="EMBL/GenBank/DDBJ databases">
        <authorList>
            <person name="Zhou Z."/>
            <person name="Wang G."/>
        </authorList>
    </citation>
    <scope>NUCLEOTIDE SEQUENCE [LARGE SCALE GENOMIC DNA]</scope>
    <source>
        <strain evidence="3 4">KCTC52004</strain>
    </source>
</reference>
<dbReference type="PANTHER" id="PTHR14969:SF13">
    <property type="entry name" value="AT30094P"/>
    <property type="match status" value="1"/>
</dbReference>
<dbReference type="RefSeq" id="WP_124877606.1">
    <property type="nucleotide sequence ID" value="NZ_RQJO01000010.1"/>
</dbReference>
<organism evidence="3 4">
    <name type="scientific">Larkinella rosea</name>
    <dbReference type="NCBI Taxonomy" id="2025312"/>
    <lineage>
        <taxon>Bacteria</taxon>
        <taxon>Pseudomonadati</taxon>
        <taxon>Bacteroidota</taxon>
        <taxon>Cytophagia</taxon>
        <taxon>Cytophagales</taxon>
        <taxon>Spirosomataceae</taxon>
        <taxon>Larkinella</taxon>
    </lineage>
</organism>
<evidence type="ECO:0000259" key="2">
    <source>
        <dbReference type="SMART" id="SM00014"/>
    </source>
</evidence>
<evidence type="ECO:0000256" key="1">
    <source>
        <dbReference type="SAM" id="Phobius"/>
    </source>
</evidence>
<dbReference type="Pfam" id="PF01569">
    <property type="entry name" value="PAP2"/>
    <property type="match status" value="1"/>
</dbReference>
<comment type="caution">
    <text evidence="3">The sequence shown here is derived from an EMBL/GenBank/DDBJ whole genome shotgun (WGS) entry which is preliminary data.</text>
</comment>
<evidence type="ECO:0000313" key="3">
    <source>
        <dbReference type="EMBL" id="RRB01144.1"/>
    </source>
</evidence>
<dbReference type="InterPro" id="IPR036938">
    <property type="entry name" value="PAP2/HPO_sf"/>
</dbReference>
<dbReference type="SMART" id="SM00014">
    <property type="entry name" value="acidPPc"/>
    <property type="match status" value="1"/>
</dbReference>
<sequence>MKQQLIFWFFIGSLSFNRPIQAQIAPVDTSVTVNRSAFNPVSVENNRPVFRPTTFIVPATLLTAGLLVQGPISRQVRSEVLRQFPHFRSSVDDYLQLTPTVVVLGLGAAGVKGKHGFGDQLALAVLANGLAQGLTFTLKYTVAYPRPDGNGHDSFPSGHTASAFTGATLLAKEYGGRSPWYAIAGYATATTVGGFRIIKNRHWLADVLFGAGIGIASTEAVYLAYPWLKHLVIRRKQTAIMPIYQGNWGGFCLTSVF</sequence>
<feature type="domain" description="Phosphatidic acid phosphatase type 2/haloperoxidase" evidence="2">
    <location>
        <begin position="121"/>
        <end position="222"/>
    </location>
</feature>
<keyword evidence="1" id="KW-1133">Transmembrane helix</keyword>
<dbReference type="EMBL" id="RQJO01000010">
    <property type="protein sequence ID" value="RRB01144.1"/>
    <property type="molecule type" value="Genomic_DNA"/>
</dbReference>
<evidence type="ECO:0000313" key="4">
    <source>
        <dbReference type="Proteomes" id="UP000271925"/>
    </source>
</evidence>
<gene>
    <name evidence="3" type="ORF">EHT25_23505</name>
</gene>
<dbReference type="OrthoDB" id="9773582at2"/>
<dbReference type="CDD" id="cd03394">
    <property type="entry name" value="PAP2_like_5"/>
    <property type="match status" value="1"/>
</dbReference>
<feature type="transmembrane region" description="Helical" evidence="1">
    <location>
        <begin position="204"/>
        <end position="228"/>
    </location>
</feature>
<dbReference type="SUPFAM" id="SSF48317">
    <property type="entry name" value="Acid phosphatase/Vanadium-dependent haloperoxidase"/>
    <property type="match status" value="1"/>
</dbReference>
<dbReference type="AlphaFoldDB" id="A0A3P1BKG8"/>
<keyword evidence="1" id="KW-0472">Membrane</keyword>